<dbReference type="PANTHER" id="PTHR30587:SF2">
    <property type="entry name" value="SURFACE PRESENTATION OF ANTIGENS PROTEIN SPAP"/>
    <property type="match status" value="1"/>
</dbReference>
<dbReference type="OrthoDB" id="9805111at2"/>
<keyword evidence="3 7" id="KW-1003">Cell membrane</keyword>
<sequence length="217" mass="23942">MTELQGNILPILLLVTSVGFIPLAIVTMTGFLKISIVLFLVRNALGIQQSPPNLVLYGIALILTVYVTAPLVGNIYRAAETQSIDLSNVEGITRAANTVRGPLQEHLARYSSESERQFFLQSTEGIWSEEARANVKPDDLVVLVPSFVSSELSRAFQIGFLLYIPFLVIDLIVSNVLMAMGMMMVSPTLISIPLKIFLFVSVDGWSRLMHGLILSYR</sequence>
<dbReference type="PANTHER" id="PTHR30587">
    <property type="entry name" value="FLAGELLAR BIOSYNTHETIC PROTEIN FLIP"/>
    <property type="match status" value="1"/>
</dbReference>
<evidence type="ECO:0000256" key="5">
    <source>
        <dbReference type="ARBA" id="ARBA00022989"/>
    </source>
</evidence>
<comment type="subcellular location">
    <subcellularLocation>
        <location evidence="1">Cell membrane</location>
        <topology evidence="1">Multi-pass membrane protein</topology>
    </subcellularLocation>
</comment>
<dbReference type="PROSITE" id="PS01061">
    <property type="entry name" value="FLIP_2"/>
    <property type="match status" value="1"/>
</dbReference>
<evidence type="ECO:0000256" key="3">
    <source>
        <dbReference type="ARBA" id="ARBA00022475"/>
    </source>
</evidence>
<protein>
    <submittedName>
        <fullName evidence="8">EscR/YscR/HrcR family type III secretion system export apparatus protein</fullName>
    </submittedName>
</protein>
<name>A0A2S9JQC0_9HYPH</name>
<dbReference type="EMBL" id="PVBT01000002">
    <property type="protein sequence ID" value="PRD55417.1"/>
    <property type="molecule type" value="Genomic_DNA"/>
</dbReference>
<dbReference type="GO" id="GO:0005886">
    <property type="term" value="C:plasma membrane"/>
    <property type="evidence" value="ECO:0007669"/>
    <property type="project" value="UniProtKB-SubCell"/>
</dbReference>
<dbReference type="NCBIfam" id="NF009438">
    <property type="entry name" value="PRK12797.1"/>
    <property type="match status" value="1"/>
</dbReference>
<feature type="transmembrane region" description="Helical" evidence="7">
    <location>
        <begin position="54"/>
        <end position="76"/>
    </location>
</feature>
<comment type="caution">
    <text evidence="8">The sequence shown here is derived from an EMBL/GenBank/DDBJ whole genome shotgun (WGS) entry which is preliminary data.</text>
</comment>
<dbReference type="NCBIfam" id="TIGR01102">
    <property type="entry name" value="yscR"/>
    <property type="match status" value="1"/>
</dbReference>
<comment type="similarity">
    <text evidence="2 7">Belongs to the FliP/MopC/SpaP family.</text>
</comment>
<dbReference type="InterPro" id="IPR005773">
    <property type="entry name" value="T3SS_YscR-like"/>
</dbReference>
<dbReference type="PRINTS" id="PR01302">
    <property type="entry name" value="TYPE3IMPPROT"/>
</dbReference>
<evidence type="ECO:0000256" key="2">
    <source>
        <dbReference type="ARBA" id="ARBA00006257"/>
    </source>
</evidence>
<dbReference type="AlphaFoldDB" id="A0A2S9JQC0"/>
<dbReference type="GO" id="GO:0009306">
    <property type="term" value="P:protein secretion"/>
    <property type="evidence" value="ECO:0007669"/>
    <property type="project" value="UniProtKB-UniRule"/>
</dbReference>
<evidence type="ECO:0000313" key="9">
    <source>
        <dbReference type="Proteomes" id="UP000238563"/>
    </source>
</evidence>
<evidence type="ECO:0000256" key="6">
    <source>
        <dbReference type="ARBA" id="ARBA00023136"/>
    </source>
</evidence>
<dbReference type="RefSeq" id="WP_105733646.1">
    <property type="nucleotide sequence ID" value="NZ_PVBT01000002.1"/>
</dbReference>
<dbReference type="Proteomes" id="UP000238563">
    <property type="component" value="Unassembled WGS sequence"/>
</dbReference>
<accession>A0A2S9JQC0</accession>
<organism evidence="8 9">
    <name type="scientific">Phyllobacterium myrsinacearum</name>
    <dbReference type="NCBI Taxonomy" id="28101"/>
    <lineage>
        <taxon>Bacteria</taxon>
        <taxon>Pseudomonadati</taxon>
        <taxon>Pseudomonadota</taxon>
        <taxon>Alphaproteobacteria</taxon>
        <taxon>Hyphomicrobiales</taxon>
        <taxon>Phyllobacteriaceae</taxon>
        <taxon>Phyllobacterium</taxon>
    </lineage>
</organism>
<keyword evidence="9" id="KW-1185">Reference proteome</keyword>
<reference evidence="8 9" key="1">
    <citation type="submission" date="2018-02" db="EMBL/GenBank/DDBJ databases">
        <title>The draft genome of Phyllobacterium myrsinacearum DSM5892.</title>
        <authorList>
            <person name="Li L."/>
            <person name="Liu L."/>
            <person name="Zhang X."/>
            <person name="Wang T."/>
        </authorList>
    </citation>
    <scope>NUCLEOTIDE SEQUENCE [LARGE SCALE GENOMIC DNA]</scope>
    <source>
        <strain evidence="8 9">DSM 5892</strain>
    </source>
</reference>
<dbReference type="InterPro" id="IPR005838">
    <property type="entry name" value="T3SS_IM_P"/>
</dbReference>
<comment type="caution">
    <text evidence="7">Lacks conserved residue(s) required for the propagation of feature annotation.</text>
</comment>
<evidence type="ECO:0000256" key="4">
    <source>
        <dbReference type="ARBA" id="ARBA00022692"/>
    </source>
</evidence>
<proteinExistence type="inferred from homology"/>
<gene>
    <name evidence="8" type="ORF">C5750_09685</name>
</gene>
<keyword evidence="5 7" id="KW-1133">Transmembrane helix</keyword>
<evidence type="ECO:0000256" key="7">
    <source>
        <dbReference type="RuleBase" id="RU362070"/>
    </source>
</evidence>
<dbReference type="Pfam" id="PF00813">
    <property type="entry name" value="FliP"/>
    <property type="match status" value="1"/>
</dbReference>
<keyword evidence="6 7" id="KW-0472">Membrane</keyword>
<keyword evidence="4 7" id="KW-0812">Transmembrane</keyword>
<feature type="transmembrane region" description="Helical" evidence="7">
    <location>
        <begin position="12"/>
        <end position="42"/>
    </location>
</feature>
<feature type="transmembrane region" description="Helical" evidence="7">
    <location>
        <begin position="160"/>
        <end position="184"/>
    </location>
</feature>
<evidence type="ECO:0000313" key="8">
    <source>
        <dbReference type="EMBL" id="PRD55417.1"/>
    </source>
</evidence>
<evidence type="ECO:0000256" key="1">
    <source>
        <dbReference type="ARBA" id="ARBA00004651"/>
    </source>
</evidence>